<sequence>MSISMTADIHNSMAKRLLSCTKGNDNIHDLVHDRCDLMGGTEDDIMRSDYWPDCMQQDGLSYRHPMTTY</sequence>
<keyword evidence="2" id="KW-1185">Reference proteome</keyword>
<name>A0AA36ALJ7_OCTVU</name>
<proteinExistence type="predicted"/>
<dbReference type="AlphaFoldDB" id="A0AA36ALJ7"/>
<accession>A0AA36ALJ7</accession>
<dbReference type="EMBL" id="OX597815">
    <property type="protein sequence ID" value="CAI9718308.1"/>
    <property type="molecule type" value="Genomic_DNA"/>
</dbReference>
<evidence type="ECO:0000313" key="2">
    <source>
        <dbReference type="Proteomes" id="UP001162480"/>
    </source>
</evidence>
<protein>
    <submittedName>
        <fullName evidence="1">Uncharacterized protein</fullName>
    </submittedName>
</protein>
<organism evidence="1 2">
    <name type="scientific">Octopus vulgaris</name>
    <name type="common">Common octopus</name>
    <dbReference type="NCBI Taxonomy" id="6645"/>
    <lineage>
        <taxon>Eukaryota</taxon>
        <taxon>Metazoa</taxon>
        <taxon>Spiralia</taxon>
        <taxon>Lophotrochozoa</taxon>
        <taxon>Mollusca</taxon>
        <taxon>Cephalopoda</taxon>
        <taxon>Coleoidea</taxon>
        <taxon>Octopodiformes</taxon>
        <taxon>Octopoda</taxon>
        <taxon>Incirrata</taxon>
        <taxon>Octopodidae</taxon>
        <taxon>Octopus</taxon>
    </lineage>
</organism>
<gene>
    <name evidence="1" type="ORF">OCTVUL_1B022217</name>
</gene>
<evidence type="ECO:0000313" key="1">
    <source>
        <dbReference type="EMBL" id="CAI9718308.1"/>
    </source>
</evidence>
<dbReference type="Proteomes" id="UP001162480">
    <property type="component" value="Chromosome 2"/>
</dbReference>
<reference evidence="1" key="1">
    <citation type="submission" date="2023-08" db="EMBL/GenBank/DDBJ databases">
        <authorList>
            <person name="Alioto T."/>
            <person name="Alioto T."/>
            <person name="Gomez Garrido J."/>
        </authorList>
    </citation>
    <scope>NUCLEOTIDE SEQUENCE</scope>
</reference>